<feature type="transmembrane region" description="Helical" evidence="4">
    <location>
        <begin position="226"/>
        <end position="245"/>
    </location>
</feature>
<evidence type="ECO:0000313" key="7">
    <source>
        <dbReference type="Proteomes" id="UP000198816"/>
    </source>
</evidence>
<organism evidence="6 7">
    <name type="scientific">Thiocapsa roseopersicina</name>
    <dbReference type="NCBI Taxonomy" id="1058"/>
    <lineage>
        <taxon>Bacteria</taxon>
        <taxon>Pseudomonadati</taxon>
        <taxon>Pseudomonadota</taxon>
        <taxon>Gammaproteobacteria</taxon>
        <taxon>Chromatiales</taxon>
        <taxon>Chromatiaceae</taxon>
        <taxon>Thiocapsa</taxon>
    </lineage>
</organism>
<feature type="transmembrane region" description="Helical" evidence="4">
    <location>
        <begin position="146"/>
        <end position="167"/>
    </location>
</feature>
<name>A0A1H2S6C0_THIRO</name>
<feature type="transmembrane region" description="Helical" evidence="4">
    <location>
        <begin position="32"/>
        <end position="52"/>
    </location>
</feature>
<dbReference type="STRING" id="1058.SAMN05421783_102294"/>
<feature type="transmembrane region" description="Helical" evidence="4">
    <location>
        <begin position="100"/>
        <end position="118"/>
    </location>
</feature>
<dbReference type="InterPro" id="IPR036938">
    <property type="entry name" value="PAP2/HPO_sf"/>
</dbReference>
<keyword evidence="4" id="KW-1133">Transmembrane helix</keyword>
<dbReference type="Gene3D" id="1.20.144.10">
    <property type="entry name" value="Phosphatidic acid phosphatase type 2/haloperoxidase"/>
    <property type="match status" value="1"/>
</dbReference>
<dbReference type="EC" id="3.6.1.27" evidence="1"/>
<dbReference type="AlphaFoldDB" id="A0A1H2S6C0"/>
<feature type="transmembrane region" description="Helical" evidence="4">
    <location>
        <begin position="174"/>
        <end position="192"/>
    </location>
</feature>
<evidence type="ECO:0000256" key="1">
    <source>
        <dbReference type="ARBA" id="ARBA00012374"/>
    </source>
</evidence>
<dbReference type="RefSeq" id="WP_093028378.1">
    <property type="nucleotide sequence ID" value="NZ_FNNZ01000002.1"/>
</dbReference>
<accession>A0A1H2S6C0</accession>
<keyword evidence="4" id="KW-0812">Transmembrane</keyword>
<evidence type="ECO:0000256" key="3">
    <source>
        <dbReference type="ARBA" id="ARBA00047594"/>
    </source>
</evidence>
<dbReference type="Proteomes" id="UP000198816">
    <property type="component" value="Unassembled WGS sequence"/>
</dbReference>
<feature type="domain" description="Phosphatidic acid phosphatase type 2/haloperoxidase" evidence="5">
    <location>
        <begin position="97"/>
        <end position="213"/>
    </location>
</feature>
<evidence type="ECO:0000256" key="4">
    <source>
        <dbReference type="SAM" id="Phobius"/>
    </source>
</evidence>
<dbReference type="InterPro" id="IPR000326">
    <property type="entry name" value="PAP2/HPO"/>
</dbReference>
<dbReference type="Pfam" id="PF01569">
    <property type="entry name" value="PAP2"/>
    <property type="match status" value="1"/>
</dbReference>
<dbReference type="GO" id="GO:0050380">
    <property type="term" value="F:undecaprenyl-diphosphatase activity"/>
    <property type="evidence" value="ECO:0007669"/>
    <property type="project" value="UniProtKB-EC"/>
</dbReference>
<dbReference type="SUPFAM" id="SSF48317">
    <property type="entry name" value="Acid phosphatase/Vanadium-dependent haloperoxidase"/>
    <property type="match status" value="1"/>
</dbReference>
<evidence type="ECO:0000256" key="2">
    <source>
        <dbReference type="ARBA" id="ARBA00032707"/>
    </source>
</evidence>
<dbReference type="PANTHER" id="PTHR14969">
    <property type="entry name" value="SPHINGOSINE-1-PHOSPHATE PHOSPHOHYDROLASE"/>
    <property type="match status" value="1"/>
</dbReference>
<proteinExistence type="predicted"/>
<keyword evidence="7" id="KW-1185">Reference proteome</keyword>
<comment type="catalytic activity">
    <reaction evidence="3">
        <text>di-trans,octa-cis-undecaprenyl diphosphate + H2O = di-trans,octa-cis-undecaprenyl phosphate + phosphate + H(+)</text>
        <dbReference type="Rhea" id="RHEA:28094"/>
        <dbReference type="ChEBI" id="CHEBI:15377"/>
        <dbReference type="ChEBI" id="CHEBI:15378"/>
        <dbReference type="ChEBI" id="CHEBI:43474"/>
        <dbReference type="ChEBI" id="CHEBI:58405"/>
        <dbReference type="ChEBI" id="CHEBI:60392"/>
        <dbReference type="EC" id="3.6.1.27"/>
    </reaction>
</comment>
<feature type="transmembrane region" description="Helical" evidence="4">
    <location>
        <begin position="198"/>
        <end position="219"/>
    </location>
</feature>
<dbReference type="OrthoDB" id="108054at2"/>
<evidence type="ECO:0000259" key="5">
    <source>
        <dbReference type="SMART" id="SM00014"/>
    </source>
</evidence>
<gene>
    <name evidence="6" type="ORF">SAMN05421783_102294</name>
</gene>
<dbReference type="SMART" id="SM00014">
    <property type="entry name" value="acidPPc"/>
    <property type="match status" value="1"/>
</dbReference>
<evidence type="ECO:0000313" key="6">
    <source>
        <dbReference type="EMBL" id="SDW26724.1"/>
    </source>
</evidence>
<keyword evidence="4" id="KW-0472">Membrane</keyword>
<feature type="transmembrane region" description="Helical" evidence="4">
    <location>
        <begin position="251"/>
        <end position="274"/>
    </location>
</feature>
<reference evidence="7" key="1">
    <citation type="submission" date="2016-10" db="EMBL/GenBank/DDBJ databases">
        <authorList>
            <person name="Varghese N."/>
            <person name="Submissions S."/>
        </authorList>
    </citation>
    <scope>NUCLEOTIDE SEQUENCE [LARGE SCALE GENOMIC DNA]</scope>
    <source>
        <strain evidence="7">DSM 217</strain>
    </source>
</reference>
<protein>
    <recommendedName>
        <fullName evidence="1">undecaprenyl-diphosphate phosphatase</fullName>
        <ecNumber evidence="1">3.6.1.27</ecNumber>
    </recommendedName>
    <alternativeName>
        <fullName evidence="2">Undecaprenyl pyrophosphate phosphatase</fullName>
    </alternativeName>
</protein>
<sequence>MRTDFYTFWKHALRERLVTGADRTPFRSPSGAVWLSRWALVCLIVGLTLYLAVGYDAGFIRINAATAAYPDWLWQCLTVLGDERVPFALALLFALRYPRVLWALVLAALIAAAYSRGFKALFDTTRPPGMLAADAFNLIGPSHTRASFPSGHSVTAAVFFGVLIYYTRWTALRALFLALAVLAGLSRVAVGVHWPVDVAAGVFGGALAAWLGAVLAARWPGPATNLWVHVAVVSLAVIPAATLLFDDAGYHAAAMPLAVLGAVALGVAGMQYLLRPWMGYRRVRLP</sequence>
<dbReference type="EMBL" id="FNNZ01000002">
    <property type="protein sequence ID" value="SDW26724.1"/>
    <property type="molecule type" value="Genomic_DNA"/>
</dbReference>
<dbReference type="PANTHER" id="PTHR14969:SF13">
    <property type="entry name" value="AT30094P"/>
    <property type="match status" value="1"/>
</dbReference>